<evidence type="ECO:0000313" key="5">
    <source>
        <dbReference type="Proteomes" id="UP000315164"/>
    </source>
</evidence>
<dbReference type="PROSITE" id="PS51257">
    <property type="entry name" value="PROKAR_LIPOPROTEIN"/>
    <property type="match status" value="1"/>
</dbReference>
<reference evidence="1 4" key="1">
    <citation type="submission" date="2018-06" db="EMBL/GenBank/DDBJ databases">
        <authorList>
            <consortium name="Pathogen Informatics"/>
            <person name="Doyle S."/>
        </authorList>
    </citation>
    <scope>NUCLEOTIDE SEQUENCE [LARGE SCALE GENOMIC DNA]</scope>
    <source>
        <strain evidence="1 4">NCTC10638</strain>
    </source>
</reference>
<evidence type="ECO:0000313" key="1">
    <source>
        <dbReference type="EMBL" id="STY64660.1"/>
    </source>
</evidence>
<evidence type="ECO:0000313" key="3">
    <source>
        <dbReference type="EMBL" id="TRB76468.1"/>
    </source>
</evidence>
<dbReference type="Proteomes" id="UP000318394">
    <property type="component" value="Unassembled WGS sequence"/>
</dbReference>
<dbReference type="EMBL" id="VAJI01000001">
    <property type="protein sequence ID" value="TRB40638.1"/>
    <property type="molecule type" value="Genomic_DNA"/>
</dbReference>
<dbReference type="RefSeq" id="WP_006252198.1">
    <property type="nucleotide sequence ID" value="NZ_CP011098.1"/>
</dbReference>
<dbReference type="Proteomes" id="UP000315164">
    <property type="component" value="Unassembled WGS sequence"/>
</dbReference>
<evidence type="ECO:0008006" key="7">
    <source>
        <dbReference type="Google" id="ProtNLM"/>
    </source>
</evidence>
<sequence>MAKLFANSTACLYLENMKKLIFLGLSALALAGCSSTISNPNQLIGQWQCTIEYDDFNIRTVDNLRFSTNGTMTNQGGIYYPIQKSIFEYSLQQNGRWSVKNGAIVYRIVSESVQRSHRSQIWSELQRDAELQQFEENLFSSLSDSDNNKTVELIITDFDEKEMDIKQEIKGHKAYKGQCIKQ</sequence>
<dbReference type="KEGG" id="mhay:VK67_03675"/>
<dbReference type="AlphaFoldDB" id="A0A248ZY65"/>
<name>A0A248ZY65_MANHA</name>
<dbReference type="GeneID" id="67368353"/>
<dbReference type="EMBL" id="VAJB01000001">
    <property type="protein sequence ID" value="TRB76468.1"/>
    <property type="molecule type" value="Genomic_DNA"/>
</dbReference>
<dbReference type="EMBL" id="UGPN01000002">
    <property type="protein sequence ID" value="STY64660.1"/>
    <property type="molecule type" value="Genomic_DNA"/>
</dbReference>
<reference evidence="5 6" key="2">
    <citation type="journal article" date="2019" name="Vet. Microbiol.">
        <title>Genetic characterization of susceptible and multi-drug resistant Mannheimia haemolytica isolated from high-risk stocker calves prior to and after antimicrobial metaphylaxis.</title>
        <authorList>
            <person name="Snyder E.R."/>
            <person name="Alvarez-Narvaez S."/>
            <person name="Credille B.C."/>
        </authorList>
    </citation>
    <scope>NUCLEOTIDE SEQUENCE [LARGE SCALE GENOMIC DNA]</scope>
    <source>
        <strain evidence="3 5">UGA-R5-128-1</strain>
        <strain evidence="2 6">UGA-R7-163-1</strain>
    </source>
</reference>
<gene>
    <name evidence="3" type="ORF">FEA53_01435</name>
    <name evidence="2" type="ORF">FEB89_01440</name>
    <name evidence="1" type="ORF">NCTC10638_03849</name>
</gene>
<evidence type="ECO:0000313" key="6">
    <source>
        <dbReference type="Proteomes" id="UP000318394"/>
    </source>
</evidence>
<evidence type="ECO:0000313" key="4">
    <source>
        <dbReference type="Proteomes" id="UP000254802"/>
    </source>
</evidence>
<organism evidence="3 5">
    <name type="scientific">Mannheimia haemolytica</name>
    <name type="common">Pasteurella haemolytica</name>
    <dbReference type="NCBI Taxonomy" id="75985"/>
    <lineage>
        <taxon>Bacteria</taxon>
        <taxon>Pseudomonadati</taxon>
        <taxon>Pseudomonadota</taxon>
        <taxon>Gammaproteobacteria</taxon>
        <taxon>Pasteurellales</taxon>
        <taxon>Pasteurellaceae</taxon>
        <taxon>Mannheimia</taxon>
    </lineage>
</organism>
<accession>A0A248ZY65</accession>
<keyword evidence="6" id="KW-1185">Reference proteome</keyword>
<dbReference type="STRING" id="75985.WC39_03675"/>
<proteinExistence type="predicted"/>
<protein>
    <recommendedName>
        <fullName evidence="7">Lipoprotein</fullName>
    </recommendedName>
</protein>
<dbReference type="Proteomes" id="UP000254802">
    <property type="component" value="Unassembled WGS sequence"/>
</dbReference>
<dbReference type="KEGG" id="mhaq:WC39_03675"/>
<evidence type="ECO:0000313" key="2">
    <source>
        <dbReference type="EMBL" id="TRB40638.1"/>
    </source>
</evidence>
<dbReference type="OrthoDB" id="5681906at2"/>